<dbReference type="InterPro" id="IPR029033">
    <property type="entry name" value="His_PPase_superfam"/>
</dbReference>
<dbReference type="InterPro" id="IPR013078">
    <property type="entry name" value="His_Pase_superF_clade-1"/>
</dbReference>
<protein>
    <submittedName>
        <fullName evidence="2 4">Phosphoglycerate mutase</fullName>
    </submittedName>
</protein>
<evidence type="ECO:0000313" key="4">
    <source>
        <dbReference type="WBParaSite" id="EgrG_000912200"/>
    </source>
</evidence>
<dbReference type="OrthoDB" id="414418at2759"/>
<reference evidence="2" key="2">
    <citation type="submission" date="2014-06" db="EMBL/GenBank/DDBJ databases">
        <authorList>
            <person name="Aslett M."/>
        </authorList>
    </citation>
    <scope>NUCLEOTIDE SEQUENCE</scope>
</reference>
<accession>A0A068WVW7</accession>
<dbReference type="SMART" id="SM00855">
    <property type="entry name" value="PGAM"/>
    <property type="match status" value="1"/>
</dbReference>
<dbReference type="InterPro" id="IPR051710">
    <property type="entry name" value="Phosphatase_SH3-domain"/>
</dbReference>
<feature type="compositionally biased region" description="Low complexity" evidence="1">
    <location>
        <begin position="758"/>
        <end position="778"/>
    </location>
</feature>
<proteinExistence type="predicted"/>
<evidence type="ECO:0000313" key="3">
    <source>
        <dbReference type="Proteomes" id="UP000492820"/>
    </source>
</evidence>
<dbReference type="WBParaSite" id="EgrG_000912200">
    <property type="protein sequence ID" value="EgrG_000912200"/>
    <property type="gene ID" value="EgrG_000912200"/>
</dbReference>
<gene>
    <name evidence="2" type="ORF">EgrG_000912200</name>
</gene>
<feature type="compositionally biased region" description="Low complexity" evidence="1">
    <location>
        <begin position="477"/>
        <end position="490"/>
    </location>
</feature>
<dbReference type="PANTHER" id="PTHR16469">
    <property type="entry name" value="UBIQUITIN-ASSOCIATED AND SH3 DOMAIN-CONTAINING BA-RELATED"/>
    <property type="match status" value="1"/>
</dbReference>
<dbReference type="Pfam" id="PF00300">
    <property type="entry name" value="His_Phos_1"/>
    <property type="match status" value="1"/>
</dbReference>
<feature type="region of interest" description="Disordered" evidence="1">
    <location>
        <begin position="271"/>
        <end position="293"/>
    </location>
</feature>
<evidence type="ECO:0000256" key="1">
    <source>
        <dbReference type="SAM" id="MobiDB-lite"/>
    </source>
</evidence>
<reference evidence="2 3" key="1">
    <citation type="journal article" date="2013" name="Nature">
        <title>The genomes of four tapeworm species reveal adaptations to parasitism.</title>
        <authorList>
            <person name="Tsai I.J."/>
            <person name="Zarowiecki M."/>
            <person name="Holroyd N."/>
            <person name="Garciarrubio A."/>
            <person name="Sanchez-Flores A."/>
            <person name="Brooks K.L."/>
            <person name="Tracey A."/>
            <person name="Bobes R.J."/>
            <person name="Fragoso G."/>
            <person name="Sciutto E."/>
            <person name="Aslett M."/>
            <person name="Beasley H."/>
            <person name="Bennett H.M."/>
            <person name="Cai J."/>
            <person name="Camicia F."/>
            <person name="Clark R."/>
            <person name="Cucher M."/>
            <person name="De Silva N."/>
            <person name="Day T.A."/>
            <person name="Deplazes P."/>
            <person name="Estrada K."/>
            <person name="Fernandez C."/>
            <person name="Holland P.W."/>
            <person name="Hou J."/>
            <person name="Hu S."/>
            <person name="Huckvale T."/>
            <person name="Hung S.S."/>
            <person name="Kamenetzky L."/>
            <person name="Keane J.A."/>
            <person name="Kiss F."/>
            <person name="Koziol U."/>
            <person name="Lambert O."/>
            <person name="Liu K."/>
            <person name="Luo X."/>
            <person name="Luo Y."/>
            <person name="Macchiaroli N."/>
            <person name="Nichol S."/>
            <person name="Paps J."/>
            <person name="Parkinson J."/>
            <person name="Pouchkina-Stantcheva N."/>
            <person name="Riddiford N."/>
            <person name="Rosenzvit M."/>
            <person name="Salinas G."/>
            <person name="Wasmuth J.D."/>
            <person name="Zamanian M."/>
            <person name="Zheng Y."/>
            <person name="Cai X."/>
            <person name="Soberon X."/>
            <person name="Olson P.D."/>
            <person name="Laclette J.P."/>
            <person name="Brehm K."/>
            <person name="Berriman M."/>
            <person name="Garciarrubio A."/>
            <person name="Bobes R.J."/>
            <person name="Fragoso G."/>
            <person name="Sanchez-Flores A."/>
            <person name="Estrada K."/>
            <person name="Cevallos M.A."/>
            <person name="Morett E."/>
            <person name="Gonzalez V."/>
            <person name="Portillo T."/>
            <person name="Ochoa-Leyva A."/>
            <person name="Jose M.V."/>
            <person name="Sciutto E."/>
            <person name="Landa A."/>
            <person name="Jimenez L."/>
            <person name="Valdes V."/>
            <person name="Carrero J.C."/>
            <person name="Larralde C."/>
            <person name="Morales-Montor J."/>
            <person name="Limon-Lason J."/>
            <person name="Soberon X."/>
            <person name="Laclette J.P."/>
        </authorList>
    </citation>
    <scope>NUCLEOTIDE SEQUENCE [LARGE SCALE GENOMIC DNA]</scope>
</reference>
<dbReference type="Proteomes" id="UP000492820">
    <property type="component" value="Unassembled WGS sequence"/>
</dbReference>
<dbReference type="Gene3D" id="3.40.50.1240">
    <property type="entry name" value="Phosphoglycerate mutase-like"/>
    <property type="match status" value="1"/>
</dbReference>
<dbReference type="PANTHER" id="PTHR16469:SF27">
    <property type="entry name" value="UBIQUITIN-ASSOCIATED AND SH3 DOMAIN-CONTAINING BA-RELATED"/>
    <property type="match status" value="1"/>
</dbReference>
<dbReference type="CDD" id="cd07067">
    <property type="entry name" value="HP_PGM_like"/>
    <property type="match status" value="1"/>
</dbReference>
<dbReference type="EMBL" id="LK028601">
    <property type="protein sequence ID" value="CDS24284.1"/>
    <property type="molecule type" value="Genomic_DNA"/>
</dbReference>
<dbReference type="AlphaFoldDB" id="A0A068WVW7"/>
<dbReference type="SUPFAM" id="SSF53254">
    <property type="entry name" value="Phosphoglycerate mutase-like"/>
    <property type="match status" value="1"/>
</dbReference>
<reference evidence="4" key="3">
    <citation type="submission" date="2020-10" db="UniProtKB">
        <authorList>
            <consortium name="WormBaseParasite"/>
        </authorList>
    </citation>
    <scope>IDENTIFICATION</scope>
</reference>
<name>A0A068WVW7_ECHGR</name>
<organism evidence="2">
    <name type="scientific">Echinococcus granulosus</name>
    <name type="common">Hydatid tapeworm</name>
    <dbReference type="NCBI Taxonomy" id="6210"/>
    <lineage>
        <taxon>Eukaryota</taxon>
        <taxon>Metazoa</taxon>
        <taxon>Spiralia</taxon>
        <taxon>Lophotrochozoa</taxon>
        <taxon>Platyhelminthes</taxon>
        <taxon>Cestoda</taxon>
        <taxon>Eucestoda</taxon>
        <taxon>Cyclophyllidea</taxon>
        <taxon>Taeniidae</taxon>
        <taxon>Echinococcus</taxon>
        <taxon>Echinococcus granulosus group</taxon>
    </lineage>
</organism>
<evidence type="ECO:0000313" key="2">
    <source>
        <dbReference type="EMBL" id="CDS24284.1"/>
    </source>
</evidence>
<feature type="region of interest" description="Disordered" evidence="1">
    <location>
        <begin position="475"/>
        <end position="514"/>
    </location>
</feature>
<sequence>MGSLGIPIDVRVDVFERKKIREAQMSEKFKKICFSDMRRIKALASTGYRSEGDAALWLLSHLDDPLLDEPFYREFYLFLCVRSDLAQNISDFWLASSGSEGWNYAHEFPPHITLLSNLRVSDDKVLLLHGIYDKIIQEHSHVLKFDEVPLKLVTSDDFIGYIVSSDKVNASLEKLCRVFLQELLNAGIISDDDPMRRCKSNYHMSLAYGFQLANRSNLGDLQDSYNMKSQLLVSWTLDLFSGDPRLSTPDSELYETRTTVEVDDVLFSNLSLEDNPQTDSSPPQLTPSSPEMGQMIVGCHLSSSASSVGAGRTPDSDSLQPSIHTPFNEVPALADCPHLPNTLAHSAGDKVLFVGSCNLNGRYGVPVGVNLTSGLTGVFSLASARRIPKWHAWVTHRSTVVIGCQEDSLTAELCNTFVAPSRIPASFSAPADFCEPLAVLDNETRTSSLAVGVNVGSSSSSGFCSKLLPRSCRRKSASSNSSSPSSSPSALQTSVAVGSKSGVKTPPPTATGSSSIFGSRFFGSLLSGASNGSGSLQQQPQKPQRRLFVMRHAERVDICFGRAWTTRCIDRRGLYRRLNLNMPPRLPVREDIIDHTLDSPLTQVGLFVAGACGRAFAEAGVRFSVCYVSPALRCVQTACQLLRAAGQCNLAVRIEPLLFEWLGWYSGKLPNFLSPAMLTELGYNVDRECQALSSLNQLDLQESIPQFYARSTQIVKDILEHNPIKGANILIVGHAASLDACTRSLLRKRFRSGGSGSGSSSNNGNVVALTNGNSSNNNSGGGGMNDIEELHRRCSPVPYCGLLCAVEGGRRWRLDEPPIPPLTHGQNADFDWRQSYSSSICSLGIR</sequence>
<feature type="region of interest" description="Disordered" evidence="1">
    <location>
        <begin position="752"/>
        <end position="782"/>
    </location>
</feature>
<feature type="compositionally biased region" description="Polar residues" evidence="1">
    <location>
        <begin position="271"/>
        <end position="291"/>
    </location>
</feature>